<evidence type="ECO:0000313" key="2">
    <source>
        <dbReference type="Proteomes" id="UP001489719"/>
    </source>
</evidence>
<protein>
    <submittedName>
        <fullName evidence="1">Uncharacterized protein</fullName>
    </submittedName>
</protein>
<name>A0ACC3TIV8_9ASCO</name>
<dbReference type="Proteomes" id="UP001489719">
    <property type="component" value="Unassembled WGS sequence"/>
</dbReference>
<evidence type="ECO:0000313" key="1">
    <source>
        <dbReference type="EMBL" id="KAK9320595.1"/>
    </source>
</evidence>
<dbReference type="EMBL" id="MU970123">
    <property type="protein sequence ID" value="KAK9320595.1"/>
    <property type="molecule type" value="Genomic_DNA"/>
</dbReference>
<accession>A0ACC3TIV8</accession>
<sequence length="314" mass="33956">MSSQKRIFVTGATGYIGRVVTEYARAEGFDVHGLSRNEEGDAKLRSLGATPVRGDLTSLDVLRRESAQADVVLHLAYIHDFTMDYDEVLRIDATAVDALGDGLRGAGKALVITSGTAVVDPDPAGGETTEESPLSKTFPLKDRIRSERHALGLSERGVRVSVIRLPPYVYGRAGSYFVPLLMQMAMKGGESIYVDDGGLRTSDVHVDDAARLYLLVATEAKAGGVFNCTGSTTVTLRELAEAIGAALKLPVRSVSREEAEARWGPFLTAFVQFENRSSNHKAVQQLGWQPREIDLLTDVRSGSYLALADKLRSG</sequence>
<organism evidence="1 2">
    <name type="scientific">Lipomyces orientalis</name>
    <dbReference type="NCBI Taxonomy" id="1233043"/>
    <lineage>
        <taxon>Eukaryota</taxon>
        <taxon>Fungi</taxon>
        <taxon>Dikarya</taxon>
        <taxon>Ascomycota</taxon>
        <taxon>Saccharomycotina</taxon>
        <taxon>Lipomycetes</taxon>
        <taxon>Lipomycetales</taxon>
        <taxon>Lipomycetaceae</taxon>
        <taxon>Lipomyces</taxon>
    </lineage>
</organism>
<keyword evidence="2" id="KW-1185">Reference proteome</keyword>
<comment type="caution">
    <text evidence="1">The sequence shown here is derived from an EMBL/GenBank/DDBJ whole genome shotgun (WGS) entry which is preliminary data.</text>
</comment>
<reference evidence="2" key="1">
    <citation type="journal article" date="2024" name="Front. Bioeng. Biotechnol.">
        <title>Genome-scale model development and genomic sequencing of the oleaginous clade Lipomyces.</title>
        <authorList>
            <person name="Czajka J.J."/>
            <person name="Han Y."/>
            <person name="Kim J."/>
            <person name="Mondo S.J."/>
            <person name="Hofstad B.A."/>
            <person name="Robles A."/>
            <person name="Haridas S."/>
            <person name="Riley R."/>
            <person name="LaButti K."/>
            <person name="Pangilinan J."/>
            <person name="Andreopoulos W."/>
            <person name="Lipzen A."/>
            <person name="Yan J."/>
            <person name="Wang M."/>
            <person name="Ng V."/>
            <person name="Grigoriev I.V."/>
            <person name="Spatafora J.W."/>
            <person name="Magnuson J.K."/>
            <person name="Baker S.E."/>
            <person name="Pomraning K.R."/>
        </authorList>
    </citation>
    <scope>NUCLEOTIDE SEQUENCE [LARGE SCALE GENOMIC DNA]</scope>
    <source>
        <strain evidence="2">CBS 10300</strain>
    </source>
</reference>
<proteinExistence type="predicted"/>
<gene>
    <name evidence="1" type="ORF">V1517DRAFT_328993</name>
</gene>